<comment type="caution">
    <text evidence="1">The sequence shown here is derived from an EMBL/GenBank/DDBJ whole genome shotgun (WGS) entry which is preliminary data.</text>
</comment>
<reference evidence="1" key="1">
    <citation type="journal article" date="2021" name="PeerJ">
        <title>Extensive microbial diversity within the chicken gut microbiome revealed by metagenomics and culture.</title>
        <authorList>
            <person name="Gilroy R."/>
            <person name="Ravi A."/>
            <person name="Getino M."/>
            <person name="Pursley I."/>
            <person name="Horton D.L."/>
            <person name="Alikhan N.F."/>
            <person name="Baker D."/>
            <person name="Gharbi K."/>
            <person name="Hall N."/>
            <person name="Watson M."/>
            <person name="Adriaenssens E.M."/>
            <person name="Foster-Nyarko E."/>
            <person name="Jarju S."/>
            <person name="Secka A."/>
            <person name="Antonio M."/>
            <person name="Oren A."/>
            <person name="Chaudhuri R.R."/>
            <person name="La Ragione R."/>
            <person name="Hildebrand F."/>
            <person name="Pallen M.J."/>
        </authorList>
    </citation>
    <scope>NUCLEOTIDE SEQUENCE</scope>
    <source>
        <strain evidence="1">1345</strain>
    </source>
</reference>
<proteinExistence type="predicted"/>
<name>A0A9D2CTL8_9FIRM</name>
<reference evidence="1" key="2">
    <citation type="submission" date="2021-04" db="EMBL/GenBank/DDBJ databases">
        <authorList>
            <person name="Gilroy R."/>
        </authorList>
    </citation>
    <scope>NUCLEOTIDE SEQUENCE</scope>
    <source>
        <strain evidence="1">1345</strain>
    </source>
</reference>
<sequence length="226" mass="25234">MSNIGHSEKDGAKTIHIASGECSAAELRKRLSAATIVPFNEAMCEGDACLPLYGDTFCALRARAYGVSLAEYLKKSPRGALQNVHDYAAAELYFDCDMFCAANAVTLLAFLEQENYTGNLRFNLLKQDGSADVLEQFPLSAAGWLAAYENILLKNKPHKTGIAVFDRALPLLFEYRRTDNEIVQYARKHADMDEDSLIRSMLRHFCEYGLSDVAAKRFISIAFKRQ</sequence>
<dbReference type="EMBL" id="DXCQ01000066">
    <property type="protein sequence ID" value="HIY97473.1"/>
    <property type="molecule type" value="Genomic_DNA"/>
</dbReference>
<evidence type="ECO:0000313" key="1">
    <source>
        <dbReference type="EMBL" id="HIY97473.1"/>
    </source>
</evidence>
<organism evidence="1 2">
    <name type="scientific">Candidatus Borkfalkia excrementigallinarum</name>
    <dbReference type="NCBI Taxonomy" id="2838506"/>
    <lineage>
        <taxon>Bacteria</taxon>
        <taxon>Bacillati</taxon>
        <taxon>Bacillota</taxon>
        <taxon>Clostridia</taxon>
        <taxon>Christensenellales</taxon>
        <taxon>Christensenellaceae</taxon>
        <taxon>Candidatus Borkfalkia</taxon>
    </lineage>
</organism>
<protein>
    <submittedName>
        <fullName evidence="1">Uncharacterized protein</fullName>
    </submittedName>
</protein>
<dbReference type="Proteomes" id="UP000886750">
    <property type="component" value="Unassembled WGS sequence"/>
</dbReference>
<gene>
    <name evidence="1" type="ORF">H9729_07275</name>
</gene>
<accession>A0A9D2CTL8</accession>
<evidence type="ECO:0000313" key="2">
    <source>
        <dbReference type="Proteomes" id="UP000886750"/>
    </source>
</evidence>
<dbReference type="AlphaFoldDB" id="A0A9D2CTL8"/>